<organism evidence="10 11">
    <name type="scientific">Trichuris suis</name>
    <name type="common">pig whipworm</name>
    <dbReference type="NCBI Taxonomy" id="68888"/>
    <lineage>
        <taxon>Eukaryota</taxon>
        <taxon>Metazoa</taxon>
        <taxon>Ecdysozoa</taxon>
        <taxon>Nematoda</taxon>
        <taxon>Enoplea</taxon>
        <taxon>Dorylaimia</taxon>
        <taxon>Trichinellida</taxon>
        <taxon>Trichuridae</taxon>
        <taxon>Trichuris</taxon>
    </lineage>
</organism>
<feature type="transmembrane region" description="Helical" evidence="9">
    <location>
        <begin position="88"/>
        <end position="107"/>
    </location>
</feature>
<feature type="transmembrane region" description="Helical" evidence="9">
    <location>
        <begin position="344"/>
        <end position="365"/>
    </location>
</feature>
<evidence type="ECO:0000256" key="4">
    <source>
        <dbReference type="ARBA" id="ARBA00022856"/>
    </source>
</evidence>
<feature type="compositionally biased region" description="Polar residues" evidence="8">
    <location>
        <begin position="22"/>
        <end position="31"/>
    </location>
</feature>
<feature type="transmembrane region" description="Helical" evidence="9">
    <location>
        <begin position="143"/>
        <end position="162"/>
    </location>
</feature>
<evidence type="ECO:0000313" key="11">
    <source>
        <dbReference type="Proteomes" id="UP000030764"/>
    </source>
</evidence>
<keyword evidence="6 9" id="KW-0472">Membrane</keyword>
<evidence type="ECO:0000256" key="8">
    <source>
        <dbReference type="SAM" id="MobiDB-lite"/>
    </source>
</evidence>
<feature type="non-terminal residue" evidence="10">
    <location>
        <position position="713"/>
    </location>
</feature>
<comment type="subcellular location">
    <subcellularLocation>
        <location evidence="1 7">Membrane</location>
        <topology evidence="1 7">Multi-pass membrane protein</topology>
    </subcellularLocation>
</comment>
<proteinExistence type="inferred from homology"/>
<dbReference type="InterPro" id="IPR018456">
    <property type="entry name" value="PTR2_symporter_CS"/>
</dbReference>
<feature type="transmembrane region" description="Helical" evidence="9">
    <location>
        <begin position="113"/>
        <end position="136"/>
    </location>
</feature>
<feature type="transmembrane region" description="Helical" evidence="9">
    <location>
        <begin position="57"/>
        <end position="76"/>
    </location>
</feature>
<evidence type="ECO:0000256" key="9">
    <source>
        <dbReference type="SAM" id="Phobius"/>
    </source>
</evidence>
<feature type="transmembrane region" description="Helical" evidence="9">
    <location>
        <begin position="182"/>
        <end position="203"/>
    </location>
</feature>
<evidence type="ECO:0000313" key="10">
    <source>
        <dbReference type="EMBL" id="KFD55660.1"/>
    </source>
</evidence>
<keyword evidence="7" id="KW-0813">Transport</keyword>
<dbReference type="EMBL" id="KL363198">
    <property type="protein sequence ID" value="KFD55660.1"/>
    <property type="molecule type" value="Genomic_DNA"/>
</dbReference>
<feature type="transmembrane region" description="Helical" evidence="9">
    <location>
        <begin position="377"/>
        <end position="399"/>
    </location>
</feature>
<evidence type="ECO:0000256" key="3">
    <source>
        <dbReference type="ARBA" id="ARBA00022692"/>
    </source>
</evidence>
<dbReference type="AlphaFoldDB" id="A0A085MEL4"/>
<evidence type="ECO:0000256" key="2">
    <source>
        <dbReference type="ARBA" id="ARBA00005982"/>
    </source>
</evidence>
<dbReference type="Pfam" id="PF00854">
    <property type="entry name" value="PTR2"/>
    <property type="match status" value="2"/>
</dbReference>
<reference evidence="10 11" key="1">
    <citation type="journal article" date="2014" name="Nat. Genet.">
        <title>Genome and transcriptome of the porcine whipworm Trichuris suis.</title>
        <authorList>
            <person name="Jex A.R."/>
            <person name="Nejsum P."/>
            <person name="Schwarz E.M."/>
            <person name="Hu L."/>
            <person name="Young N.D."/>
            <person name="Hall R.S."/>
            <person name="Korhonen P.K."/>
            <person name="Liao S."/>
            <person name="Thamsborg S."/>
            <person name="Xia J."/>
            <person name="Xu P."/>
            <person name="Wang S."/>
            <person name="Scheerlinck J.P."/>
            <person name="Hofmann A."/>
            <person name="Sternberg P.W."/>
            <person name="Wang J."/>
            <person name="Gasser R.B."/>
        </authorList>
    </citation>
    <scope>NUCLEOTIDE SEQUENCE [LARGE SCALE GENOMIC DNA]</scope>
    <source>
        <strain evidence="10">DCEP-RM93M</strain>
    </source>
</reference>
<sequence>MPNASDDSTAPTREEKVDIPQSVPQSDEQTGSMGLKSLKNYPAAIFFILGNEFAERFSFYGMRAVLILYLTTVFMLNDSTAKLAYHSFIALAFLSPLFGSVLADGFLGRYRLILYVTILYAIGQAMLAVSSMTSLLQAASQPLSYVSLLIIAFATGGIKPNVSSFAADQFPPHMTRERSQFFSLFYFTINLGSMISFIVTPYLRGQVSCDGQETCFPLAFGVPAVCMCLALFVFLIGKPFYTRKPAQSAVLLHVVQCTIYALRERFRRPRKAAKMDHWLDYASPKFNDALIRNVKCIFAVALVFLPAISWTCLNDQTGSSWILQASRMNGHVGSFTLLPDQLSAVNPLLIILLVPLFEGIVYPVLNKRGFLKAPLRRMLYGLLLAIVAAAMAGVVQLFVKRDLALPAENGNKQVLMYNQNECSMELMINGLPSGILEARGGMTELDVSCSDRVKWQPVNCSFAAVEKPRFISNANCDPRKGTFYVIWDGISAKTTSINYSLDQGVDSITRVYLIFESLIKWGENATLTFWNGAEQVASVQVQGLQAGKRIDLKPSVFGRNLLSVILNTCNAHGKSCEEISLGHVQLHMGSSVALTISDSRRFDVATVVPGYSVSILWQLPQWVLMTISEILFSISGLEFAYSEADASVKSVMSAIWLMTTFLGNVLVMIISGSHLFTDLVVESFFYTGLMVLSALLFYYLSRCYRSHKADQQL</sequence>
<feature type="compositionally biased region" description="Polar residues" evidence="8">
    <location>
        <begin position="1"/>
        <end position="11"/>
    </location>
</feature>
<evidence type="ECO:0000256" key="6">
    <source>
        <dbReference type="ARBA" id="ARBA00023136"/>
    </source>
</evidence>
<feature type="region of interest" description="Disordered" evidence="8">
    <location>
        <begin position="1"/>
        <end position="31"/>
    </location>
</feature>
<dbReference type="GO" id="GO:0006857">
    <property type="term" value="P:oligopeptide transport"/>
    <property type="evidence" value="ECO:0007669"/>
    <property type="project" value="InterPro"/>
</dbReference>
<dbReference type="OrthoDB" id="205993at2759"/>
<dbReference type="PANTHER" id="PTHR11654">
    <property type="entry name" value="OLIGOPEPTIDE TRANSPORTER-RELATED"/>
    <property type="match status" value="1"/>
</dbReference>
<comment type="similarity">
    <text evidence="2 7">Belongs to the major facilitator superfamily. Proton-dependent oligopeptide transporter (POT/PTR) (TC 2.A.17) family.</text>
</comment>
<keyword evidence="4" id="KW-0653">Protein transport</keyword>
<feature type="transmembrane region" description="Helical" evidence="9">
    <location>
        <begin position="653"/>
        <end position="677"/>
    </location>
</feature>
<evidence type="ECO:0000256" key="1">
    <source>
        <dbReference type="ARBA" id="ARBA00004141"/>
    </source>
</evidence>
<dbReference type="InterPro" id="IPR036259">
    <property type="entry name" value="MFS_trans_sf"/>
</dbReference>
<feature type="transmembrane region" description="Helical" evidence="9">
    <location>
        <begin position="294"/>
        <end position="313"/>
    </location>
</feature>
<dbReference type="GO" id="GO:0022857">
    <property type="term" value="F:transmembrane transporter activity"/>
    <property type="evidence" value="ECO:0007669"/>
    <property type="project" value="InterPro"/>
</dbReference>
<accession>A0A085MEL4</accession>
<gene>
    <name evidence="10" type="ORF">M513_03408</name>
</gene>
<protein>
    <recommendedName>
        <fullName evidence="12">POT family protein</fullName>
    </recommendedName>
</protein>
<dbReference type="PROSITE" id="PS01023">
    <property type="entry name" value="PTR2_2"/>
    <property type="match status" value="1"/>
</dbReference>
<keyword evidence="3 7" id="KW-0812">Transmembrane</keyword>
<keyword evidence="5 9" id="KW-1133">Transmembrane helix</keyword>
<feature type="transmembrane region" description="Helical" evidence="9">
    <location>
        <begin position="215"/>
        <end position="234"/>
    </location>
</feature>
<feature type="transmembrane region" description="Helical" evidence="9">
    <location>
        <begin position="622"/>
        <end position="641"/>
    </location>
</feature>
<feature type="transmembrane region" description="Helical" evidence="9">
    <location>
        <begin position="683"/>
        <end position="700"/>
    </location>
</feature>
<dbReference type="InterPro" id="IPR000109">
    <property type="entry name" value="POT_fam"/>
</dbReference>
<keyword evidence="4" id="KW-0571">Peptide transport</keyword>
<dbReference type="GO" id="GO:0016020">
    <property type="term" value="C:membrane"/>
    <property type="evidence" value="ECO:0007669"/>
    <property type="project" value="UniProtKB-SubCell"/>
</dbReference>
<name>A0A085MEL4_9BILA</name>
<dbReference type="Gene3D" id="1.20.1250.20">
    <property type="entry name" value="MFS general substrate transporter like domains"/>
    <property type="match status" value="2"/>
</dbReference>
<evidence type="ECO:0000256" key="5">
    <source>
        <dbReference type="ARBA" id="ARBA00022989"/>
    </source>
</evidence>
<evidence type="ECO:0008006" key="12">
    <source>
        <dbReference type="Google" id="ProtNLM"/>
    </source>
</evidence>
<dbReference type="Proteomes" id="UP000030764">
    <property type="component" value="Unassembled WGS sequence"/>
</dbReference>
<keyword evidence="11" id="KW-1185">Reference proteome</keyword>
<evidence type="ECO:0000256" key="7">
    <source>
        <dbReference type="RuleBase" id="RU003755"/>
    </source>
</evidence>
<dbReference type="SUPFAM" id="SSF103473">
    <property type="entry name" value="MFS general substrate transporter"/>
    <property type="match status" value="1"/>
</dbReference>